<sequence>MFASVGCIDPTICSAFPITSETKRTPCWLCLDEEATGPFCQAAPPRISEEQKQSQSRSTGLSSINAVLAAPRPCSSSGYRLISEPGARGPLETLTESSVPHSVCQVDRMIAMGLSLAPMILNEKALRLGKCQPNFARSPPPLSGG</sequence>
<dbReference type="Proteomes" id="UP001177670">
    <property type="component" value="Unassembled WGS sequence"/>
</dbReference>
<protein>
    <submittedName>
        <fullName evidence="1">Uncharacterized protein</fullName>
    </submittedName>
</protein>
<evidence type="ECO:0000313" key="1">
    <source>
        <dbReference type="EMBL" id="KAK1135181.1"/>
    </source>
</evidence>
<gene>
    <name evidence="1" type="ORF">K0M31_007952</name>
</gene>
<evidence type="ECO:0000313" key="2">
    <source>
        <dbReference type="Proteomes" id="UP001177670"/>
    </source>
</evidence>
<proteinExistence type="predicted"/>
<dbReference type="EMBL" id="JAHYIQ010000002">
    <property type="protein sequence ID" value="KAK1135181.1"/>
    <property type="molecule type" value="Genomic_DNA"/>
</dbReference>
<keyword evidence="2" id="KW-1185">Reference proteome</keyword>
<name>A0AA40KW76_9HYME</name>
<accession>A0AA40KW76</accession>
<organism evidence="1 2">
    <name type="scientific">Melipona bicolor</name>
    <dbReference type="NCBI Taxonomy" id="60889"/>
    <lineage>
        <taxon>Eukaryota</taxon>
        <taxon>Metazoa</taxon>
        <taxon>Ecdysozoa</taxon>
        <taxon>Arthropoda</taxon>
        <taxon>Hexapoda</taxon>
        <taxon>Insecta</taxon>
        <taxon>Pterygota</taxon>
        <taxon>Neoptera</taxon>
        <taxon>Endopterygota</taxon>
        <taxon>Hymenoptera</taxon>
        <taxon>Apocrita</taxon>
        <taxon>Aculeata</taxon>
        <taxon>Apoidea</taxon>
        <taxon>Anthophila</taxon>
        <taxon>Apidae</taxon>
        <taxon>Melipona</taxon>
    </lineage>
</organism>
<comment type="caution">
    <text evidence="1">The sequence shown here is derived from an EMBL/GenBank/DDBJ whole genome shotgun (WGS) entry which is preliminary data.</text>
</comment>
<dbReference type="AlphaFoldDB" id="A0AA40KW76"/>
<reference evidence="1" key="1">
    <citation type="submission" date="2021-10" db="EMBL/GenBank/DDBJ databases">
        <title>Melipona bicolor Genome sequencing and assembly.</title>
        <authorList>
            <person name="Araujo N.S."/>
            <person name="Arias M.C."/>
        </authorList>
    </citation>
    <scope>NUCLEOTIDE SEQUENCE</scope>
    <source>
        <strain evidence="1">USP_2M_L1-L4_2017</strain>
        <tissue evidence="1">Whole body</tissue>
    </source>
</reference>